<organism evidence="1 2">
    <name type="scientific">Glarea lozoyensis (strain ATCC 74030 / MF5533)</name>
    <dbReference type="NCBI Taxonomy" id="1104152"/>
    <lineage>
        <taxon>Eukaryota</taxon>
        <taxon>Fungi</taxon>
        <taxon>Dikarya</taxon>
        <taxon>Ascomycota</taxon>
        <taxon>Pezizomycotina</taxon>
        <taxon>Leotiomycetes</taxon>
        <taxon>Helotiales</taxon>
        <taxon>Helotiaceae</taxon>
        <taxon>Glarea</taxon>
    </lineage>
</organism>
<name>H0EMV7_GLAL7</name>
<evidence type="ECO:0000313" key="2">
    <source>
        <dbReference type="Proteomes" id="UP000005446"/>
    </source>
</evidence>
<dbReference type="InParanoid" id="H0EMV7"/>
<evidence type="ECO:0000313" key="1">
    <source>
        <dbReference type="EMBL" id="EHL00186.1"/>
    </source>
</evidence>
<gene>
    <name evidence="1" type="ORF">M7I_3955</name>
</gene>
<accession>H0EMV7</accession>
<proteinExistence type="predicted"/>
<comment type="caution">
    <text evidence="1">The sequence shown here is derived from an EMBL/GenBank/DDBJ whole genome shotgun (WGS) entry which is preliminary data.</text>
</comment>
<dbReference type="OrthoDB" id="8904098at2759"/>
<dbReference type="EMBL" id="AGUE01000094">
    <property type="protein sequence ID" value="EHL00186.1"/>
    <property type="molecule type" value="Genomic_DNA"/>
</dbReference>
<keyword evidence="2" id="KW-1185">Reference proteome</keyword>
<dbReference type="HOGENOM" id="CLU_2885976_0_0_1"/>
<protein>
    <submittedName>
        <fullName evidence="1">Uncharacterized protein</fullName>
    </submittedName>
</protein>
<reference evidence="1 2" key="1">
    <citation type="journal article" date="2012" name="Eukaryot. Cell">
        <title>Genome sequence of the fungus Glarea lozoyensis: the first genome sequence of a species from the Helotiaceae family.</title>
        <authorList>
            <person name="Youssar L."/>
            <person name="Gruening B.A."/>
            <person name="Erxleben A."/>
            <person name="Guenther S."/>
            <person name="Huettel W."/>
        </authorList>
    </citation>
    <scope>NUCLEOTIDE SEQUENCE [LARGE SCALE GENOMIC DNA]</scope>
    <source>
        <strain evidence="2">ATCC 74030 / MF5533</strain>
    </source>
</reference>
<sequence>MALGSLERDNKTVSWNDTFINELKTGLVACRSLLKRDICVPSHGPFFGERGRGDPWTGPEPNV</sequence>
<dbReference type="AlphaFoldDB" id="H0EMV7"/>
<dbReference type="Proteomes" id="UP000005446">
    <property type="component" value="Unassembled WGS sequence"/>
</dbReference>